<dbReference type="Gene3D" id="3.30.70.330">
    <property type="match status" value="2"/>
</dbReference>
<dbReference type="Pfam" id="PF00076">
    <property type="entry name" value="RRM_1"/>
    <property type="match status" value="2"/>
</dbReference>
<feature type="domain" description="RRM" evidence="4">
    <location>
        <begin position="251"/>
        <end position="331"/>
    </location>
</feature>
<dbReference type="InterPro" id="IPR012677">
    <property type="entry name" value="Nucleotide-bd_a/b_plait_sf"/>
</dbReference>
<dbReference type="OrthoDB" id="410044at2759"/>
<protein>
    <recommendedName>
        <fullName evidence="4">RRM domain-containing protein</fullName>
    </recommendedName>
</protein>
<dbReference type="PANTHER" id="PTHR10352">
    <property type="entry name" value="EUKARYOTIC TRANSLATION INITIATION FACTOR 3 SUBUNIT G"/>
    <property type="match status" value="1"/>
</dbReference>
<name>V7PJ20_PLAYE</name>
<evidence type="ECO:0000313" key="6">
    <source>
        <dbReference type="Proteomes" id="UP000018538"/>
    </source>
</evidence>
<evidence type="ECO:0000256" key="2">
    <source>
        <dbReference type="PROSITE-ProRule" id="PRU00176"/>
    </source>
</evidence>
<dbReference type="CDD" id="cd00590">
    <property type="entry name" value="RRM_SF"/>
    <property type="match status" value="1"/>
</dbReference>
<feature type="domain" description="RRM" evidence="4">
    <location>
        <begin position="355"/>
        <end position="437"/>
    </location>
</feature>
<feature type="compositionally biased region" description="Low complexity" evidence="3">
    <location>
        <begin position="494"/>
        <end position="508"/>
    </location>
</feature>
<dbReference type="PROSITE" id="PS50102">
    <property type="entry name" value="RRM"/>
    <property type="match status" value="2"/>
</dbReference>
<dbReference type="SUPFAM" id="SSF54928">
    <property type="entry name" value="RNA-binding domain, RBD"/>
    <property type="match status" value="1"/>
</dbReference>
<sequence>MDSNSENNDLFLTDENTHAPNMVSNNTNYNKNGDKMKIFKGSNKFSSTSSSATNTSKYSEHLLNNIIKNMNTKNGKNKFNFPQDLKNYDQIIKEDNIDLGNNSLNTIQNVPNCEETHTNRNYEKKKKKKKNLHINGSKNEQYIYNNNGNSNNSITTNEPNNINNAKTSNCADAIKKGYNLLDENNFHHMIDYKINGDEIKLNDINNQFTKEINKDIKSIDKNKEIKESQVGISNDIKKNKSNSNLKNVIITNVFLGNIPPNITEERLKNVLEIFGYIIHIEYKWSLDKWSYAFIYFIEEKCAINAVNILNQKKFFDNSPNHKLICFIVSKQIPNQNTLHYSKANFSLLKDGPPGANLFLYGIPLKWTELNLIQLVNKYGHVVGLRIPYINNDNDKKQGNRGFGFVSYDNKKSAVEAFEELSKMYIHGKLLKVQLKNGEEHLLPAKLKNICNNNKSKTKDSSNTKTAQSLVSTTDTLKTINSVNSTDEKTKSKTKSSSSNNTKSINFITNKNKENKTDVHTFSSISTVCDNTSSNTFTPDSNKHMIHPSTYDNTSSIDMYGNSIKNIDDKTVDNNGSNSNDSAPCNNSNYIDSSINYINTTNLKNISDKYSQIHRINENITNRMLNNNSNNLITSSHLNNEFKREDIDLYNNTDDNNFRSQENYNKNNNFLNFINMNSNTNIRTHMNSENDVIKNGNKYINIKDNNNNNNGNIKMKKNGVSKNELLSIYDNVENKFECINACIDNNDLTEKGKKYFLKKRRNFQLNDQKEKNIIKSFNYPNKTDMKYHKNLNNMICSCTTNFLENPNINRNEICKLNNLKNKGIYNPQKSHTIINSNESNINICNKFFINDVNNISSINEQIQIPKNKSYKNKSAEDNNELFKAVNNKTIPNDEGKSVSSFLNQIWYNKNGENNIGNDNYNSDLENRMYEQKASFHNTDINYEPEYNTYNPYNICNNLKYNYETIRDSCIINNNSQTNEISKKNYINRNVNNWEYTGKEYNNKNYPENGINNKNFDTKYESLYFQKTNIGNTQNNISDNNDRIYDDKTQCLQNFKHIHQFFTLLNTYATENSLDVYDYINKENIQLYELICSKYDNQLDKKSLENIFIAFMLKNKENQNSCNIGTKYEKQHGRKIGIQMENMLEKREDNKQNENIPSYLKKTNNDSNLENDDFFYNRYFNSNFFTYPYLFNDNNNNNINNSINNSINNNIHIGNINNNNIINVGSNTISRINDNNNNNNNNNNINGNCQNIVGNAKETYFEHDDIFDNELNEIYTSNDYMGFHNYDNSFFNLDIKNSRNNDENKMNDSTIPIFQDDDINKFMLYYDDHNEI</sequence>
<feature type="region of interest" description="Disordered" evidence="3">
    <location>
        <begin position="117"/>
        <end position="141"/>
    </location>
</feature>
<dbReference type="SMART" id="SM00360">
    <property type="entry name" value="RRM"/>
    <property type="match status" value="2"/>
</dbReference>
<dbReference type="InterPro" id="IPR000504">
    <property type="entry name" value="RRM_dom"/>
</dbReference>
<keyword evidence="6" id="KW-1185">Reference proteome</keyword>
<feature type="compositionally biased region" description="Basic residues" evidence="3">
    <location>
        <begin position="123"/>
        <end position="132"/>
    </location>
</feature>
<evidence type="ECO:0000313" key="5">
    <source>
        <dbReference type="EMBL" id="ETB59005.1"/>
    </source>
</evidence>
<keyword evidence="1 2" id="KW-0694">RNA-binding</keyword>
<feature type="compositionally biased region" description="Polar residues" evidence="3">
    <location>
        <begin position="18"/>
        <end position="30"/>
    </location>
</feature>
<feature type="region of interest" description="Disordered" evidence="3">
    <location>
        <begin position="1"/>
        <end position="30"/>
    </location>
</feature>
<proteinExistence type="predicted"/>
<feature type="region of interest" description="Disordered" evidence="3">
    <location>
        <begin position="483"/>
        <end position="508"/>
    </location>
</feature>
<feature type="compositionally biased region" description="Polar residues" evidence="3">
    <location>
        <begin position="1"/>
        <end position="10"/>
    </location>
</feature>
<evidence type="ECO:0000256" key="3">
    <source>
        <dbReference type="SAM" id="MobiDB-lite"/>
    </source>
</evidence>
<dbReference type="Proteomes" id="UP000018538">
    <property type="component" value="Unassembled WGS sequence"/>
</dbReference>
<dbReference type="EMBL" id="KI635769">
    <property type="protein sequence ID" value="ETB59005.1"/>
    <property type="molecule type" value="Genomic_DNA"/>
</dbReference>
<evidence type="ECO:0000259" key="4">
    <source>
        <dbReference type="PROSITE" id="PS50102"/>
    </source>
</evidence>
<accession>V7PJ20</accession>
<gene>
    <name evidence="5" type="ORF">YYC_03735</name>
</gene>
<reference evidence="5 6" key="1">
    <citation type="submission" date="2013-11" db="EMBL/GenBank/DDBJ databases">
        <title>The Genome Sequence of Plasmodium yoelii 17X.</title>
        <authorList>
            <consortium name="The Broad Institute Genomics Platform"/>
            <consortium name="The Broad Institute Genome Sequencing Center for Infectious Disease"/>
            <person name="Neafsey D."/>
            <person name="Adams J."/>
            <person name="Walker B."/>
            <person name="Young S.K."/>
            <person name="Zeng Q."/>
            <person name="Gargeya S."/>
            <person name="Fitzgerald M."/>
            <person name="Haas B."/>
            <person name="Abouelleil A."/>
            <person name="Alvarado L."/>
            <person name="Chapman S.B."/>
            <person name="Gainer-Dewar J."/>
            <person name="Goldberg J."/>
            <person name="Griggs A."/>
            <person name="Gujja S."/>
            <person name="Hansen M."/>
            <person name="Howarth C."/>
            <person name="Imamovic A."/>
            <person name="Ireland A."/>
            <person name="Larimer J."/>
            <person name="McCowan C."/>
            <person name="Murphy C."/>
            <person name="Pearson M."/>
            <person name="Poon T.W."/>
            <person name="Priest M."/>
            <person name="Roberts A."/>
            <person name="Saif S."/>
            <person name="Shea T."/>
            <person name="Sykes S."/>
            <person name="Wortman J."/>
            <person name="Nusbaum C."/>
            <person name="Birren B."/>
        </authorList>
    </citation>
    <scope>NUCLEOTIDE SEQUENCE [LARGE SCALE GENOMIC DNA]</scope>
    <source>
        <strain evidence="5 6">17X</strain>
    </source>
</reference>
<evidence type="ECO:0000256" key="1">
    <source>
        <dbReference type="ARBA" id="ARBA00022884"/>
    </source>
</evidence>
<dbReference type="InterPro" id="IPR035979">
    <property type="entry name" value="RBD_domain_sf"/>
</dbReference>
<organism evidence="5 6">
    <name type="scientific">Plasmodium yoelii 17X</name>
    <dbReference type="NCBI Taxonomy" id="1323249"/>
    <lineage>
        <taxon>Eukaryota</taxon>
        <taxon>Sar</taxon>
        <taxon>Alveolata</taxon>
        <taxon>Apicomplexa</taxon>
        <taxon>Aconoidasida</taxon>
        <taxon>Haemosporida</taxon>
        <taxon>Plasmodiidae</taxon>
        <taxon>Plasmodium</taxon>
        <taxon>Plasmodium (Vinckeia)</taxon>
    </lineage>
</organism>
<dbReference type="GO" id="GO:0003723">
    <property type="term" value="F:RNA binding"/>
    <property type="evidence" value="ECO:0007669"/>
    <property type="project" value="UniProtKB-UniRule"/>
</dbReference>
<dbReference type="FunFam" id="3.30.70.330:FF:000445">
    <property type="entry name" value="RNA-binding protein, putative"/>
    <property type="match status" value="1"/>
</dbReference>